<sequence>MPVVTPGALEAAPGMGAARGSAAGAGANRFGGGGGNPKGAGAGGGGGGGTGSAAAGAADNTIDAATPAVLNMATTVRRIAIPPIARGPVWHSPVTTLIARQR</sequence>
<gene>
    <name evidence="2" type="ORF">MMUR_12310</name>
</gene>
<evidence type="ECO:0000256" key="1">
    <source>
        <dbReference type="SAM" id="MobiDB-lite"/>
    </source>
</evidence>
<accession>A0A7I9WH55</accession>
<dbReference type="Proteomes" id="UP000465241">
    <property type="component" value="Unassembled WGS sequence"/>
</dbReference>
<feature type="region of interest" description="Disordered" evidence="1">
    <location>
        <begin position="1"/>
        <end position="56"/>
    </location>
</feature>
<dbReference type="AlphaFoldDB" id="A0A7I9WH55"/>
<comment type="caution">
    <text evidence="2">The sequence shown here is derived from an EMBL/GenBank/DDBJ whole genome shotgun (WGS) entry which is preliminary data.</text>
</comment>
<proteinExistence type="predicted"/>
<protein>
    <submittedName>
        <fullName evidence="2">Uncharacterized protein</fullName>
    </submittedName>
</protein>
<keyword evidence="3" id="KW-1185">Reference proteome</keyword>
<feature type="compositionally biased region" description="Low complexity" evidence="1">
    <location>
        <begin position="11"/>
        <end position="28"/>
    </location>
</feature>
<dbReference type="EMBL" id="BLKT01000003">
    <property type="protein sequence ID" value="GFG57095.1"/>
    <property type="molecule type" value="Genomic_DNA"/>
</dbReference>
<feature type="compositionally biased region" description="Gly residues" evidence="1">
    <location>
        <begin position="29"/>
        <end position="51"/>
    </location>
</feature>
<reference evidence="2 3" key="1">
    <citation type="journal article" date="2019" name="Emerg. Microbes Infect.">
        <title>Comprehensive subspecies identification of 175 nontuberculous mycobacteria species based on 7547 genomic profiles.</title>
        <authorList>
            <person name="Matsumoto Y."/>
            <person name="Kinjo T."/>
            <person name="Motooka D."/>
            <person name="Nabeya D."/>
            <person name="Jung N."/>
            <person name="Uechi K."/>
            <person name="Horii T."/>
            <person name="Iida T."/>
            <person name="Fujita J."/>
            <person name="Nakamura S."/>
        </authorList>
    </citation>
    <scope>NUCLEOTIDE SEQUENCE [LARGE SCALE GENOMIC DNA]</scope>
    <source>
        <strain evidence="2 3">JCM 13392</strain>
    </source>
</reference>
<evidence type="ECO:0000313" key="3">
    <source>
        <dbReference type="Proteomes" id="UP000465241"/>
    </source>
</evidence>
<evidence type="ECO:0000313" key="2">
    <source>
        <dbReference type="EMBL" id="GFG57095.1"/>
    </source>
</evidence>
<name>A0A7I9WH55_9MYCO</name>
<organism evidence="2 3">
    <name type="scientific">Mycolicibacterium murale</name>
    <dbReference type="NCBI Taxonomy" id="182220"/>
    <lineage>
        <taxon>Bacteria</taxon>
        <taxon>Bacillati</taxon>
        <taxon>Actinomycetota</taxon>
        <taxon>Actinomycetes</taxon>
        <taxon>Mycobacteriales</taxon>
        <taxon>Mycobacteriaceae</taxon>
        <taxon>Mycolicibacterium</taxon>
    </lineage>
</organism>